<dbReference type="EMBL" id="ALAN01000055">
    <property type="protein sequence ID" value="ETI69363.1"/>
    <property type="molecule type" value="Genomic_DNA"/>
</dbReference>
<comment type="caution">
    <text evidence="1">The sequence shown here is derived from an EMBL/GenBank/DDBJ whole genome shotgun (WGS) entry which is preliminary data.</text>
</comment>
<accession>A0AB94IQT9</accession>
<reference evidence="1 2" key="1">
    <citation type="journal article" date="2014" name="Environ. Microbiol.">
        <title>The nitrate-ammonifying and nosZ-carrying bacterium Bacillus vireti is a potent source and sink for nitric and nitrous oxide under high nitrate conditions.</title>
        <authorList>
            <person name="Mania D."/>
            <person name="Heylen K."/>
            <person name="van Spanning R.J."/>
            <person name="Frostegard A."/>
        </authorList>
    </citation>
    <scope>NUCLEOTIDE SEQUENCE [LARGE SCALE GENOMIC DNA]</scope>
    <source>
        <strain evidence="1 2">LMG 21834</strain>
    </source>
</reference>
<name>A0AB94IQT9_9BACI</name>
<evidence type="ECO:0000313" key="2">
    <source>
        <dbReference type="Proteomes" id="UP000018877"/>
    </source>
</evidence>
<dbReference type="AlphaFoldDB" id="A0AB94IQT9"/>
<organism evidence="1 2">
    <name type="scientific">Neobacillus vireti LMG 21834</name>
    <dbReference type="NCBI Taxonomy" id="1131730"/>
    <lineage>
        <taxon>Bacteria</taxon>
        <taxon>Bacillati</taxon>
        <taxon>Bacillota</taxon>
        <taxon>Bacilli</taxon>
        <taxon>Bacillales</taxon>
        <taxon>Bacillaceae</taxon>
        <taxon>Neobacillus</taxon>
    </lineage>
</organism>
<keyword evidence="2" id="KW-1185">Reference proteome</keyword>
<evidence type="ECO:0000313" key="1">
    <source>
        <dbReference type="EMBL" id="ETI69363.1"/>
    </source>
</evidence>
<sequence>MIAWYPILLFINTHYHILQKMRNFVYLTRIICEFYVKVNLNSPLLSLNFSNGWILGIERKKLRLSFDKGI</sequence>
<protein>
    <submittedName>
        <fullName evidence="1">Uncharacterized protein</fullName>
    </submittedName>
</protein>
<dbReference type="Proteomes" id="UP000018877">
    <property type="component" value="Unassembled WGS sequence"/>
</dbReference>
<gene>
    <name evidence="1" type="ORF">BAVI_08141</name>
</gene>
<proteinExistence type="predicted"/>